<dbReference type="PANTHER" id="PTHR35039">
    <property type="entry name" value="3-KETO-L-GULONATE-6-PHOSPHATE DECARBOXYLASE SGBH-RELATED"/>
    <property type="match status" value="1"/>
</dbReference>
<dbReference type="OrthoDB" id="43475at2"/>
<dbReference type="Gene3D" id="3.20.20.70">
    <property type="entry name" value="Aldolase class I"/>
    <property type="match status" value="1"/>
</dbReference>
<dbReference type="SMART" id="SM00934">
    <property type="entry name" value="OMPdecase"/>
    <property type="match status" value="1"/>
</dbReference>
<dbReference type="GO" id="GO:0033982">
    <property type="term" value="F:3-dehydro-L-gulonate-6-phosphate decarboxylase activity"/>
    <property type="evidence" value="ECO:0007669"/>
    <property type="project" value="TreeGrafter"/>
</dbReference>
<dbReference type="GO" id="GO:0006207">
    <property type="term" value="P:'de novo' pyrimidine nucleobase biosynthetic process"/>
    <property type="evidence" value="ECO:0007669"/>
    <property type="project" value="InterPro"/>
</dbReference>
<dbReference type="AlphaFoldDB" id="E6X0X6"/>
<keyword evidence="5 8" id="KW-0456">Lyase</keyword>
<evidence type="ECO:0000256" key="6">
    <source>
        <dbReference type="ARBA" id="ARBA00023277"/>
    </source>
</evidence>
<dbReference type="EC" id="4.1.2.43" evidence="4"/>
<dbReference type="CDD" id="cd04726">
    <property type="entry name" value="KGPDC_HPS"/>
    <property type="match status" value="1"/>
</dbReference>
<dbReference type="UniPathway" id="UPA00294">
    <property type="reaction ID" value="UER00434"/>
</dbReference>
<dbReference type="SUPFAM" id="SSF51366">
    <property type="entry name" value="Ribulose-phoshate binding barrel"/>
    <property type="match status" value="1"/>
</dbReference>
<reference evidence="8 9" key="1">
    <citation type="journal article" date="2011" name="Stand. Genomic Sci.">
        <title>Complete genome sequence of Nitratifractor salsuginis type strain (E9I37-1).</title>
        <authorList>
            <person name="Anderson I."/>
            <person name="Sikorski J."/>
            <person name="Zeytun A."/>
            <person name="Nolan M."/>
            <person name="Lapidus A."/>
            <person name="Lucas S."/>
            <person name="Hammon N."/>
            <person name="Deshpande S."/>
            <person name="Cheng J.F."/>
            <person name="Tapia R."/>
            <person name="Han C."/>
            <person name="Goodwin L."/>
            <person name="Pitluck S."/>
            <person name="Liolios K."/>
            <person name="Pagani I."/>
            <person name="Ivanova N."/>
            <person name="Huntemann M."/>
            <person name="Mavromatis K."/>
            <person name="Ovchinikova G."/>
            <person name="Pati A."/>
            <person name="Chen A."/>
            <person name="Palaniappan K."/>
            <person name="Land M."/>
            <person name="Hauser L."/>
            <person name="Brambilla E.M."/>
            <person name="Ngatchou-Djao O.D."/>
            <person name="Rohde M."/>
            <person name="Tindall B.J."/>
            <person name="Goker M."/>
            <person name="Detter J.C."/>
            <person name="Woyke T."/>
            <person name="Bristow J."/>
            <person name="Eisen J.A."/>
            <person name="Markowitz V."/>
            <person name="Hugenholtz P."/>
            <person name="Klenk H.P."/>
            <person name="Kyrpides N.C."/>
        </authorList>
    </citation>
    <scope>NUCLEOTIDE SEQUENCE [LARGE SCALE GENOMIC DNA]</scope>
    <source>
        <strain evidence="9">DSM 16511 / JCM 12458 / E9I37-1</strain>
    </source>
</reference>
<evidence type="ECO:0000259" key="7">
    <source>
        <dbReference type="SMART" id="SM00934"/>
    </source>
</evidence>
<evidence type="ECO:0000313" key="9">
    <source>
        <dbReference type="Proteomes" id="UP000008633"/>
    </source>
</evidence>
<evidence type="ECO:0000256" key="3">
    <source>
        <dbReference type="ARBA" id="ARBA00006350"/>
    </source>
</evidence>
<keyword evidence="9" id="KW-1185">Reference proteome</keyword>
<dbReference type="PANTHER" id="PTHR35039:SF3">
    <property type="entry name" value="3-KETO-L-GULONATE-6-PHOSPHATE DECARBOXYLASE SGBH-RELATED"/>
    <property type="match status" value="1"/>
</dbReference>
<reference evidence="9" key="2">
    <citation type="submission" date="2011-01" db="EMBL/GenBank/DDBJ databases">
        <title>The complete genome of Nitratifractor salsuginis DSM 16511.</title>
        <authorList>
            <consortium name="US DOE Joint Genome Institute (JGI-PGF)"/>
            <person name="Lucas S."/>
            <person name="Copeland A."/>
            <person name="Lapidus A."/>
            <person name="Bruce D."/>
            <person name="Goodwin L."/>
            <person name="Pitluck S."/>
            <person name="Kyrpides N."/>
            <person name="Mavromatis K."/>
            <person name="Ivanova N."/>
            <person name="Mikhailova N."/>
            <person name="Zeytun A."/>
            <person name="Detter J.C."/>
            <person name="Tapia R."/>
            <person name="Han C."/>
            <person name="Land M."/>
            <person name="Hauser L."/>
            <person name="Markowitz V."/>
            <person name="Cheng J.-F."/>
            <person name="Hugenholtz P."/>
            <person name="Woyke T."/>
            <person name="Wu D."/>
            <person name="Tindall B."/>
            <person name="Schuetze A."/>
            <person name="Brambilla E."/>
            <person name="Klenk H.-P."/>
            <person name="Eisen J.A."/>
        </authorList>
    </citation>
    <scope>NUCLEOTIDE SEQUENCE [LARGE SCALE GENOMIC DNA]</scope>
    <source>
        <strain evidence="9">DSM 16511 / JCM 12458 / E9I37-1</strain>
    </source>
</reference>
<comment type="catalytic activity">
    <reaction evidence="1">
        <text>D-ribulose 5-phosphate + formaldehyde = D-arabino-hex-3-ulose 6-phosphate</text>
        <dbReference type="Rhea" id="RHEA:25201"/>
        <dbReference type="ChEBI" id="CHEBI:16842"/>
        <dbReference type="ChEBI" id="CHEBI:58121"/>
        <dbReference type="ChEBI" id="CHEBI:58542"/>
        <dbReference type="EC" id="4.1.2.43"/>
    </reaction>
</comment>
<name>E6X0X6_NITSE</name>
<evidence type="ECO:0000256" key="4">
    <source>
        <dbReference type="ARBA" id="ARBA00012890"/>
    </source>
</evidence>
<proteinExistence type="inferred from homology"/>
<organism evidence="8 9">
    <name type="scientific">Nitratifractor salsuginis (strain DSM 16511 / JCM 12458 / E9I37-1)</name>
    <dbReference type="NCBI Taxonomy" id="749222"/>
    <lineage>
        <taxon>Bacteria</taxon>
        <taxon>Pseudomonadati</taxon>
        <taxon>Campylobacterota</taxon>
        <taxon>Epsilonproteobacteria</taxon>
        <taxon>Campylobacterales</taxon>
        <taxon>Sulfurovaceae</taxon>
        <taxon>Nitratifractor</taxon>
    </lineage>
</organism>
<dbReference type="RefSeq" id="WP_013554595.1">
    <property type="nucleotide sequence ID" value="NC_014935.1"/>
</dbReference>
<evidence type="ECO:0000256" key="1">
    <source>
        <dbReference type="ARBA" id="ARBA00000718"/>
    </source>
</evidence>
<dbReference type="eggNOG" id="COG0269">
    <property type="taxonomic scope" value="Bacteria"/>
</dbReference>
<dbReference type="NCBIfam" id="TIGR03128">
    <property type="entry name" value="RuMP_HxlA"/>
    <property type="match status" value="1"/>
</dbReference>
<sequence length="210" mass="22383">MKLQLAIDVLTSEEALVLAKKTSKYIDIIEIGTPLIKHEGVRLISLMKALHPKKELLVDLKTMDVGEYEADFCFEAGADIVTVLGVADIKTIEGAIVSAKKHGKKVVVDMINVADKITRAKEVAELGADYVGIHSGIDQQNAGQSPLADLKKLSKAVDIPLVVAGGINLDTLDEIIACKPEVVVVGGAITGAKNPKKIAKKISKKIRKAS</sequence>
<dbReference type="GO" id="GO:0019854">
    <property type="term" value="P:L-ascorbic acid catabolic process"/>
    <property type="evidence" value="ECO:0007669"/>
    <property type="project" value="TreeGrafter"/>
</dbReference>
<comment type="similarity">
    <text evidence="3">Belongs to the HPS/KGPDC family. HPS subfamily.</text>
</comment>
<dbReference type="FunFam" id="3.20.20.70:FF:000022">
    <property type="entry name" value="3-keto-L-gulonate-6-phosphate decarboxylase UlaD"/>
    <property type="match status" value="1"/>
</dbReference>
<evidence type="ECO:0000256" key="5">
    <source>
        <dbReference type="ARBA" id="ARBA00023239"/>
    </source>
</evidence>
<dbReference type="InterPro" id="IPR013785">
    <property type="entry name" value="Aldolase_TIM"/>
</dbReference>
<feature type="domain" description="Orotidine 5'-phosphate decarboxylase" evidence="7">
    <location>
        <begin position="2"/>
        <end position="202"/>
    </location>
</feature>
<dbReference type="Pfam" id="PF00215">
    <property type="entry name" value="OMPdecase"/>
    <property type="match status" value="1"/>
</dbReference>
<dbReference type="HOGENOM" id="CLU_081825_1_0_7"/>
<dbReference type="GO" id="GO:0043801">
    <property type="term" value="F:hexulose-6-phosphate synthase activity"/>
    <property type="evidence" value="ECO:0007669"/>
    <property type="project" value="UniProtKB-EC"/>
</dbReference>
<dbReference type="STRING" id="749222.Nitsa_1660"/>
<dbReference type="GO" id="GO:0019647">
    <property type="term" value="P:formaldehyde assimilation via ribulose monophosphate cycle"/>
    <property type="evidence" value="ECO:0007669"/>
    <property type="project" value="UniProtKB-UniPathway"/>
</dbReference>
<dbReference type="InterPro" id="IPR017553">
    <property type="entry name" value="3-hexulose-6-phosphate_synth"/>
</dbReference>
<dbReference type="InterPro" id="IPR011060">
    <property type="entry name" value="RibuloseP-bd_barrel"/>
</dbReference>
<dbReference type="InterPro" id="IPR041710">
    <property type="entry name" value="HPS/KGPDC"/>
</dbReference>
<protein>
    <recommendedName>
        <fullName evidence="4">3-hexulose-6-phosphate synthase</fullName>
        <ecNumber evidence="4">4.1.2.43</ecNumber>
    </recommendedName>
</protein>
<evidence type="ECO:0000256" key="2">
    <source>
        <dbReference type="ARBA" id="ARBA00005014"/>
    </source>
</evidence>
<keyword evidence="6" id="KW-0119">Carbohydrate metabolism</keyword>
<accession>E6X0X6</accession>
<evidence type="ECO:0000313" key="8">
    <source>
        <dbReference type="EMBL" id="ADV46908.1"/>
    </source>
</evidence>
<dbReference type="EMBL" id="CP002452">
    <property type="protein sequence ID" value="ADV46908.1"/>
    <property type="molecule type" value="Genomic_DNA"/>
</dbReference>
<dbReference type="GO" id="GO:0004590">
    <property type="term" value="F:orotidine-5'-phosphate decarboxylase activity"/>
    <property type="evidence" value="ECO:0007669"/>
    <property type="project" value="InterPro"/>
</dbReference>
<dbReference type="InterPro" id="IPR001754">
    <property type="entry name" value="OMPdeCOase_dom"/>
</dbReference>
<comment type="pathway">
    <text evidence="2">One-carbon metabolism; formaldehyde assimilation via RuMP pathway; D-fructose 6-phosphate from D-ribulose 5-phosphate and formaldehyde: step 1/2.</text>
</comment>
<dbReference type="Proteomes" id="UP000008633">
    <property type="component" value="Chromosome"/>
</dbReference>
<dbReference type="KEGG" id="nsa:Nitsa_1660"/>
<gene>
    <name evidence="8" type="ordered locus">Nitsa_1660</name>
</gene>